<evidence type="ECO:0000313" key="2">
    <source>
        <dbReference type="EMBL" id="KAJ7762652.1"/>
    </source>
</evidence>
<accession>A0AAD7JHG8</accession>
<dbReference type="AlphaFoldDB" id="A0AAD7JHG8"/>
<feature type="transmembrane region" description="Helical" evidence="1">
    <location>
        <begin position="72"/>
        <end position="94"/>
    </location>
</feature>
<keyword evidence="1" id="KW-0472">Membrane</keyword>
<dbReference type="EMBL" id="JARKIB010000032">
    <property type="protein sequence ID" value="KAJ7762652.1"/>
    <property type="molecule type" value="Genomic_DNA"/>
</dbReference>
<sequence>MAYTAVRFLFKRATGQACARTSHSGGGLIVFKTIAALPLHGLLSDTARSEVFSTFVTSCSKIRFVSLACAPLGILVSGPFLEILLISLTAFFIYHRAVAIHGVDRSRTPHLQDATGSLRGRGPMY</sequence>
<evidence type="ECO:0000313" key="3">
    <source>
        <dbReference type="Proteomes" id="UP001215598"/>
    </source>
</evidence>
<reference evidence="2" key="1">
    <citation type="submission" date="2023-03" db="EMBL/GenBank/DDBJ databases">
        <title>Massive genome expansion in bonnet fungi (Mycena s.s.) driven by repeated elements and novel gene families across ecological guilds.</title>
        <authorList>
            <consortium name="Lawrence Berkeley National Laboratory"/>
            <person name="Harder C.B."/>
            <person name="Miyauchi S."/>
            <person name="Viragh M."/>
            <person name="Kuo A."/>
            <person name="Thoen E."/>
            <person name="Andreopoulos B."/>
            <person name="Lu D."/>
            <person name="Skrede I."/>
            <person name="Drula E."/>
            <person name="Henrissat B."/>
            <person name="Morin E."/>
            <person name="Kohler A."/>
            <person name="Barry K."/>
            <person name="LaButti K."/>
            <person name="Morin E."/>
            <person name="Salamov A."/>
            <person name="Lipzen A."/>
            <person name="Mereny Z."/>
            <person name="Hegedus B."/>
            <person name="Baldrian P."/>
            <person name="Stursova M."/>
            <person name="Weitz H."/>
            <person name="Taylor A."/>
            <person name="Grigoriev I.V."/>
            <person name="Nagy L.G."/>
            <person name="Martin F."/>
            <person name="Kauserud H."/>
        </authorList>
    </citation>
    <scope>NUCLEOTIDE SEQUENCE</scope>
    <source>
        <strain evidence="2">CBHHK182m</strain>
    </source>
</reference>
<keyword evidence="3" id="KW-1185">Reference proteome</keyword>
<gene>
    <name evidence="2" type="ORF">B0H16DRAFT_518498</name>
</gene>
<keyword evidence="1" id="KW-0812">Transmembrane</keyword>
<protein>
    <submittedName>
        <fullName evidence="2">Uncharacterized protein</fullName>
    </submittedName>
</protein>
<proteinExistence type="predicted"/>
<name>A0AAD7JHG8_9AGAR</name>
<keyword evidence="1" id="KW-1133">Transmembrane helix</keyword>
<evidence type="ECO:0000256" key="1">
    <source>
        <dbReference type="SAM" id="Phobius"/>
    </source>
</evidence>
<comment type="caution">
    <text evidence="2">The sequence shown here is derived from an EMBL/GenBank/DDBJ whole genome shotgun (WGS) entry which is preliminary data.</text>
</comment>
<dbReference type="Proteomes" id="UP001215598">
    <property type="component" value="Unassembled WGS sequence"/>
</dbReference>
<organism evidence="2 3">
    <name type="scientific">Mycena metata</name>
    <dbReference type="NCBI Taxonomy" id="1033252"/>
    <lineage>
        <taxon>Eukaryota</taxon>
        <taxon>Fungi</taxon>
        <taxon>Dikarya</taxon>
        <taxon>Basidiomycota</taxon>
        <taxon>Agaricomycotina</taxon>
        <taxon>Agaricomycetes</taxon>
        <taxon>Agaricomycetidae</taxon>
        <taxon>Agaricales</taxon>
        <taxon>Marasmiineae</taxon>
        <taxon>Mycenaceae</taxon>
        <taxon>Mycena</taxon>
    </lineage>
</organism>